<gene>
    <name evidence="3" type="ORF">QFW96_17890</name>
</gene>
<dbReference type="InterPro" id="IPR037049">
    <property type="entry name" value="DUF1214_C_sf"/>
</dbReference>
<organism evidence="3 4">
    <name type="scientific">Saccharopolyspora ipomoeae</name>
    <dbReference type="NCBI Taxonomy" id="3042027"/>
    <lineage>
        <taxon>Bacteria</taxon>
        <taxon>Bacillati</taxon>
        <taxon>Actinomycetota</taxon>
        <taxon>Actinomycetes</taxon>
        <taxon>Pseudonocardiales</taxon>
        <taxon>Pseudonocardiaceae</taxon>
        <taxon>Saccharopolyspora</taxon>
    </lineage>
</organism>
<evidence type="ECO:0000259" key="2">
    <source>
        <dbReference type="Pfam" id="PF06863"/>
    </source>
</evidence>
<evidence type="ECO:0000313" key="3">
    <source>
        <dbReference type="EMBL" id="MDI2030509.1"/>
    </source>
</evidence>
<evidence type="ECO:0000313" key="4">
    <source>
        <dbReference type="Proteomes" id="UP001237595"/>
    </source>
</evidence>
<feature type="domain" description="DUF1254" evidence="2">
    <location>
        <begin position="70"/>
        <end position="194"/>
    </location>
</feature>
<reference evidence="3 4" key="1">
    <citation type="submission" date="2023-04" db="EMBL/GenBank/DDBJ databases">
        <title>Draft genome sequence of Saccharopolyspora sp. TS4A08 isolated from sweet potato rhizospheric soil.</title>
        <authorList>
            <person name="Suksaard P."/>
            <person name="Duangmal K."/>
        </authorList>
    </citation>
    <scope>NUCLEOTIDE SEQUENCE [LARGE SCALE GENOMIC DNA]</scope>
    <source>
        <strain evidence="3 4">TS4A08</strain>
    </source>
</reference>
<dbReference type="Gene3D" id="2.60.120.600">
    <property type="entry name" value="Domain of unknown function DUF1214, C-terminal domain"/>
    <property type="match status" value="1"/>
</dbReference>
<dbReference type="PANTHER" id="PTHR36509">
    <property type="entry name" value="BLL3101 PROTEIN"/>
    <property type="match status" value="1"/>
</dbReference>
<dbReference type="SUPFAM" id="SSF160935">
    <property type="entry name" value="VPA0735-like"/>
    <property type="match status" value="1"/>
</dbReference>
<dbReference type="EMBL" id="JASAOF010000011">
    <property type="protein sequence ID" value="MDI2030509.1"/>
    <property type="molecule type" value="Genomic_DNA"/>
</dbReference>
<dbReference type="InterPro" id="IPR010621">
    <property type="entry name" value="DUF1214"/>
</dbReference>
<dbReference type="Pfam" id="PF06863">
    <property type="entry name" value="DUF1254"/>
    <property type="match status" value="1"/>
</dbReference>
<sequence length="450" mass="48542">MGPLGYDTNDLPQFGRSASDDILPAEEWSRSSWVESLGVQAAIYATPAVLQYAQMSEQVLRPGAPGRMASFMHERVPAGPDFHAFRAPNVDTLYSNAWVRVGEEPVELRLPDFGERYFTVQVVDAYSNSINISARTFGAAAARYWLVPPDWSGEVPDDVTVVRVATAIIWLLLRIQVLDGDLGVVHELQDHVTVAGGAPGGDLGPVMGAAEVEDDWRAFYRAFDAVLRLNAFPCDEWAHVRQFRGLGLLGPSPWDPAALDAATAGALERSFATAQALLRSSRPQLGVATGTGWTRVLDKGAHGHNFLARAVMNHVGLGANVAEENTSFNTHVDSAGRRLAGRDGPYFLEFAVQPPQTAFWSVTLYHAETGRLYANPAHRHSLGSAALAGNGGSARLVLSHADPGAANWLPCPESEFYLILRIYSPGREVIAGSWLPAPVRREAGAGDDGL</sequence>
<accession>A0ABT6PR84</accession>
<dbReference type="PANTHER" id="PTHR36509:SF2">
    <property type="entry name" value="BLL3101 PROTEIN"/>
    <property type="match status" value="1"/>
</dbReference>
<comment type="caution">
    <text evidence="3">The sequence shown here is derived from an EMBL/GenBank/DDBJ whole genome shotgun (WGS) entry which is preliminary data.</text>
</comment>
<dbReference type="Pfam" id="PF06742">
    <property type="entry name" value="DUF1214"/>
    <property type="match status" value="1"/>
</dbReference>
<proteinExistence type="predicted"/>
<evidence type="ECO:0000259" key="1">
    <source>
        <dbReference type="Pfam" id="PF06742"/>
    </source>
</evidence>
<name>A0ABT6PR84_9PSEU</name>
<dbReference type="Proteomes" id="UP001237595">
    <property type="component" value="Unassembled WGS sequence"/>
</dbReference>
<dbReference type="Gene3D" id="2.60.40.1610">
    <property type="entry name" value="Domain of unknown function DUF1254"/>
    <property type="match status" value="1"/>
</dbReference>
<keyword evidence="4" id="KW-1185">Reference proteome</keyword>
<protein>
    <submittedName>
        <fullName evidence="3">DUF1254 domain-containing protein</fullName>
    </submittedName>
</protein>
<dbReference type="InterPro" id="IPR010679">
    <property type="entry name" value="DUF1254"/>
</dbReference>
<feature type="domain" description="DUF1214" evidence="1">
    <location>
        <begin position="325"/>
        <end position="425"/>
    </location>
</feature>
<dbReference type="InterPro" id="IPR037050">
    <property type="entry name" value="DUF1254_sf"/>
</dbReference>
<dbReference type="RefSeq" id="WP_281456824.1">
    <property type="nucleotide sequence ID" value="NZ_JASAOF010000011.1"/>
</dbReference>